<gene>
    <name evidence="2" type="ORF">PUW55_01360</name>
</gene>
<protein>
    <submittedName>
        <fullName evidence="2">Uncharacterized protein</fullName>
    </submittedName>
</protein>
<keyword evidence="1" id="KW-0812">Transmembrane</keyword>
<sequence>MSNTITLELPNSGHGCDICRHQDKDGLVWGIVNDHPFIGCIPFALLVLLMLFCMFMATAQAFAEAVVGA</sequence>
<dbReference type="Proteomes" id="UP001219009">
    <property type="component" value="Chromosome"/>
</dbReference>
<keyword evidence="1" id="KW-0472">Membrane</keyword>
<dbReference type="EMBL" id="CP118083">
    <property type="protein sequence ID" value="WEB55068.1"/>
    <property type="molecule type" value="Genomic_DNA"/>
</dbReference>
<evidence type="ECO:0000313" key="2">
    <source>
        <dbReference type="EMBL" id="WEB55068.1"/>
    </source>
</evidence>
<dbReference type="RefSeq" id="WP_077420528.1">
    <property type="nucleotide sequence ID" value="NZ_CP021391.1"/>
</dbReference>
<keyword evidence="1" id="KW-1133">Transmembrane helix</keyword>
<evidence type="ECO:0000256" key="1">
    <source>
        <dbReference type="SAM" id="Phobius"/>
    </source>
</evidence>
<evidence type="ECO:0000313" key="3">
    <source>
        <dbReference type="Proteomes" id="UP001219009"/>
    </source>
</evidence>
<reference evidence="2" key="1">
    <citation type="submission" date="2023-02" db="EMBL/GenBank/DDBJ databases">
        <authorList>
            <person name="Whidbey C."/>
        </authorList>
    </citation>
    <scope>NUCLEOTIDE SEQUENCE</scope>
    <source>
        <strain evidence="2">VSI11</strain>
    </source>
</reference>
<dbReference type="AlphaFoldDB" id="A0AAX3NHZ4"/>
<name>A0AAX3NHZ4_BIFBR</name>
<feature type="transmembrane region" description="Helical" evidence="1">
    <location>
        <begin position="36"/>
        <end position="57"/>
    </location>
</feature>
<accession>A0AAX3NHZ4</accession>
<proteinExistence type="predicted"/>
<organism evidence="2 3">
    <name type="scientific">Bifidobacterium breve</name>
    <dbReference type="NCBI Taxonomy" id="1685"/>
    <lineage>
        <taxon>Bacteria</taxon>
        <taxon>Bacillati</taxon>
        <taxon>Actinomycetota</taxon>
        <taxon>Actinomycetes</taxon>
        <taxon>Bifidobacteriales</taxon>
        <taxon>Bifidobacteriaceae</taxon>
        <taxon>Bifidobacterium</taxon>
    </lineage>
</organism>